<sequence>MQINYLVLLLSLFLGFAIASRGVSKALKEFIATIPAAKLEGLPKKAGTIHSNDHFRLDMQGLTTVRKNSPPQSHNLQIQANSGSKNKQVAKIAPATVAGAVKVPVVAPWPAEQVRKAFANSMVI</sequence>
<feature type="signal peptide" evidence="2">
    <location>
        <begin position="1"/>
        <end position="19"/>
    </location>
</feature>
<dbReference type="Proteomes" id="UP000701801">
    <property type="component" value="Unassembled WGS sequence"/>
</dbReference>
<gene>
    <name evidence="3" type="ORF">HYALB_00010836</name>
</gene>
<protein>
    <submittedName>
        <fullName evidence="3">Uncharacterized protein</fullName>
    </submittedName>
</protein>
<evidence type="ECO:0000256" key="1">
    <source>
        <dbReference type="SAM" id="MobiDB-lite"/>
    </source>
</evidence>
<organism evidence="3 4">
    <name type="scientific">Hymenoscyphus albidus</name>
    <dbReference type="NCBI Taxonomy" id="595503"/>
    <lineage>
        <taxon>Eukaryota</taxon>
        <taxon>Fungi</taxon>
        <taxon>Dikarya</taxon>
        <taxon>Ascomycota</taxon>
        <taxon>Pezizomycotina</taxon>
        <taxon>Leotiomycetes</taxon>
        <taxon>Helotiales</taxon>
        <taxon>Helotiaceae</taxon>
        <taxon>Hymenoscyphus</taxon>
    </lineage>
</organism>
<proteinExistence type="predicted"/>
<feature type="region of interest" description="Disordered" evidence="1">
    <location>
        <begin position="66"/>
        <end position="87"/>
    </location>
</feature>
<accession>A0A9N9LHW7</accession>
<name>A0A9N9LHW7_9HELO</name>
<dbReference type="EMBL" id="CAJVRM010000061">
    <property type="protein sequence ID" value="CAG8973062.1"/>
    <property type="molecule type" value="Genomic_DNA"/>
</dbReference>
<evidence type="ECO:0000256" key="2">
    <source>
        <dbReference type="SAM" id="SignalP"/>
    </source>
</evidence>
<keyword evidence="2" id="KW-0732">Signal</keyword>
<comment type="caution">
    <text evidence="3">The sequence shown here is derived from an EMBL/GenBank/DDBJ whole genome shotgun (WGS) entry which is preliminary data.</text>
</comment>
<evidence type="ECO:0000313" key="3">
    <source>
        <dbReference type="EMBL" id="CAG8973062.1"/>
    </source>
</evidence>
<dbReference type="OrthoDB" id="3521506at2759"/>
<keyword evidence="4" id="KW-1185">Reference proteome</keyword>
<reference evidence="3" key="1">
    <citation type="submission" date="2021-07" db="EMBL/GenBank/DDBJ databases">
        <authorList>
            <person name="Durling M."/>
        </authorList>
    </citation>
    <scope>NUCLEOTIDE SEQUENCE</scope>
</reference>
<feature type="chain" id="PRO_5040200815" evidence="2">
    <location>
        <begin position="20"/>
        <end position="124"/>
    </location>
</feature>
<evidence type="ECO:0000313" key="4">
    <source>
        <dbReference type="Proteomes" id="UP000701801"/>
    </source>
</evidence>
<dbReference type="AlphaFoldDB" id="A0A9N9LHW7"/>